<evidence type="ECO:0008006" key="3">
    <source>
        <dbReference type="Google" id="ProtNLM"/>
    </source>
</evidence>
<comment type="caution">
    <text evidence="1">The sequence shown here is derived from an EMBL/GenBank/DDBJ whole genome shotgun (WGS) entry which is preliminary data.</text>
</comment>
<evidence type="ECO:0000313" key="2">
    <source>
        <dbReference type="Proteomes" id="UP001362999"/>
    </source>
</evidence>
<dbReference type="Proteomes" id="UP001362999">
    <property type="component" value="Unassembled WGS sequence"/>
</dbReference>
<reference evidence="1 2" key="1">
    <citation type="journal article" date="2024" name="J Genomics">
        <title>Draft genome sequencing and assembly of Favolaschia claudopus CIRM-BRFM 2984 isolated from oak limbs.</title>
        <authorList>
            <person name="Navarro D."/>
            <person name="Drula E."/>
            <person name="Chaduli D."/>
            <person name="Cazenave R."/>
            <person name="Ahrendt S."/>
            <person name="Wang J."/>
            <person name="Lipzen A."/>
            <person name="Daum C."/>
            <person name="Barry K."/>
            <person name="Grigoriev I.V."/>
            <person name="Favel A."/>
            <person name="Rosso M.N."/>
            <person name="Martin F."/>
        </authorList>
    </citation>
    <scope>NUCLEOTIDE SEQUENCE [LARGE SCALE GENOMIC DNA]</scope>
    <source>
        <strain evidence="1 2">CIRM-BRFM 2984</strain>
    </source>
</reference>
<sequence>MDDSLSTTLPEITVMRDSPTFPEHEQSPLKADTDTAHAVEAAYPAAFSSAAVPASESWLDRYADKLNPSIGHADDAYKMLNDYYVEHSEAINSAGHALAVDGLDLLGRLHPFLEVAILPFKLMTTMYITQQQNNKKVLAVAIQIQDTMSVLFRLRHTQDVKIKAPDGHWVKGLSDLITDIAADIKICGTACDHYLNKGVLAKVLKCKIYEGRFEDFMEKFNEHRKNVLLFLQTHIAVAVDNANEKLDEQAGELRLIKGMLGKLFQKLDTPREHDVQEFIAAKGGAKACLENDAYLKELIEKSGENFPGRSDLAGAKKMLEAELKEDFDKALAKHTDVFLCKLDAQEKQLTEAIVLLHKLDARDKQLTKAIDQTGEHVISTVIDFLSGGIHTNIEDQDLKQLWEKEDWKGSVNARYFVLALNEYYTEKFDPTANNVVGSPTKSRTGSPSAAMVISAAPLGCPALNSTTTEALEDERWALAYINVAHLQPILDVIDTDGSGFISIKEANHFARLRPPTWR</sequence>
<accession>A0AAW0C9I2</accession>
<proteinExistence type="predicted"/>
<dbReference type="AlphaFoldDB" id="A0AAW0C9I2"/>
<keyword evidence="2" id="KW-1185">Reference proteome</keyword>
<evidence type="ECO:0000313" key="1">
    <source>
        <dbReference type="EMBL" id="KAK7035668.1"/>
    </source>
</evidence>
<gene>
    <name evidence="1" type="ORF">R3P38DRAFT_3483583</name>
</gene>
<dbReference type="EMBL" id="JAWWNJ010000019">
    <property type="protein sequence ID" value="KAK7035668.1"/>
    <property type="molecule type" value="Genomic_DNA"/>
</dbReference>
<protein>
    <recommendedName>
        <fullName evidence="3">EF-hand domain-containing protein</fullName>
    </recommendedName>
</protein>
<organism evidence="1 2">
    <name type="scientific">Favolaschia claudopus</name>
    <dbReference type="NCBI Taxonomy" id="2862362"/>
    <lineage>
        <taxon>Eukaryota</taxon>
        <taxon>Fungi</taxon>
        <taxon>Dikarya</taxon>
        <taxon>Basidiomycota</taxon>
        <taxon>Agaricomycotina</taxon>
        <taxon>Agaricomycetes</taxon>
        <taxon>Agaricomycetidae</taxon>
        <taxon>Agaricales</taxon>
        <taxon>Marasmiineae</taxon>
        <taxon>Mycenaceae</taxon>
        <taxon>Favolaschia</taxon>
    </lineage>
</organism>
<name>A0AAW0C9I2_9AGAR</name>